<dbReference type="Proteomes" id="UP000269396">
    <property type="component" value="Unassembled WGS sequence"/>
</dbReference>
<sequence>MPINIQDHGDHWKRINDLAEQTNPSITMHQPTLRRSSEVIKKLYNLFTKHLLKILLIETLFYTINK</sequence>
<gene>
    <name evidence="1" type="ORF">SMTD_LOCUS19569</name>
</gene>
<evidence type="ECO:0000313" key="1">
    <source>
        <dbReference type="EMBL" id="VDP80190.1"/>
    </source>
</evidence>
<organism evidence="1 2">
    <name type="scientific">Schistosoma mattheei</name>
    <dbReference type="NCBI Taxonomy" id="31246"/>
    <lineage>
        <taxon>Eukaryota</taxon>
        <taxon>Metazoa</taxon>
        <taxon>Spiralia</taxon>
        <taxon>Lophotrochozoa</taxon>
        <taxon>Platyhelminthes</taxon>
        <taxon>Trematoda</taxon>
        <taxon>Digenea</taxon>
        <taxon>Strigeidida</taxon>
        <taxon>Schistosomatoidea</taxon>
        <taxon>Schistosomatidae</taxon>
        <taxon>Schistosoma</taxon>
    </lineage>
</organism>
<reference evidence="1 2" key="1">
    <citation type="submission" date="2018-11" db="EMBL/GenBank/DDBJ databases">
        <authorList>
            <consortium name="Pathogen Informatics"/>
        </authorList>
    </citation>
    <scope>NUCLEOTIDE SEQUENCE [LARGE SCALE GENOMIC DNA]</scope>
    <source>
        <strain>Denwood</strain>
        <strain evidence="2">Zambia</strain>
    </source>
</reference>
<keyword evidence="2" id="KW-1185">Reference proteome</keyword>
<accession>A0A3P8GP86</accession>
<protein>
    <submittedName>
        <fullName evidence="1">Uncharacterized protein</fullName>
    </submittedName>
</protein>
<evidence type="ECO:0000313" key="2">
    <source>
        <dbReference type="Proteomes" id="UP000269396"/>
    </source>
</evidence>
<name>A0A3P8GP86_9TREM</name>
<proteinExistence type="predicted"/>
<dbReference type="EMBL" id="UZAL01042571">
    <property type="protein sequence ID" value="VDP80190.1"/>
    <property type="molecule type" value="Genomic_DNA"/>
</dbReference>
<dbReference type="AlphaFoldDB" id="A0A3P8GP86"/>